<evidence type="ECO:0000313" key="8">
    <source>
        <dbReference type="EMBL" id="KAK2171847.1"/>
    </source>
</evidence>
<name>A0AAD9NIT0_RIDPI</name>
<dbReference type="InterPro" id="IPR040322">
    <property type="entry name" value="TROVE2"/>
</dbReference>
<dbReference type="InterPro" id="IPR008858">
    <property type="entry name" value="TROVE_dom"/>
</dbReference>
<reference evidence="8" key="1">
    <citation type="journal article" date="2023" name="Mol. Biol. Evol.">
        <title>Third-Generation Sequencing Reveals the Adaptive Role of the Epigenome in Three Deep-Sea Polychaetes.</title>
        <authorList>
            <person name="Perez M."/>
            <person name="Aroh O."/>
            <person name="Sun Y."/>
            <person name="Lan Y."/>
            <person name="Juniper S.K."/>
            <person name="Young C.R."/>
            <person name="Angers B."/>
            <person name="Qian P.Y."/>
        </authorList>
    </citation>
    <scope>NUCLEOTIDE SEQUENCE</scope>
    <source>
        <strain evidence="8">R07B-5</strain>
    </source>
</reference>
<evidence type="ECO:0000256" key="4">
    <source>
        <dbReference type="ARBA" id="ARBA00022723"/>
    </source>
</evidence>
<dbReference type="GO" id="GO:0003723">
    <property type="term" value="F:RNA binding"/>
    <property type="evidence" value="ECO:0007669"/>
    <property type="project" value="UniProtKB-KW"/>
</dbReference>
<sequence length="227" mass="24853">MLQKARIHPFSLLIALISYKTGKSKRGIKWIPNDAVLKALDSAFYLTFEMVPSTEKRYLLAVNISESMYNDNVNGCGNISPATAAAALSLVTARTQRQCEIIAFTDDVVPVTIAADMKLTDVETAIKSARPRTGLVDCSMPMQYAIKYKKEFDTIIVYTSNDNNAGYIHAMEQLNVYRTTSGIHVKLIVCAMSSAGFSIGDCDDAAVLLVPGFDTDAPTVMNDFVMQ</sequence>
<dbReference type="SUPFAM" id="SSF140864">
    <property type="entry name" value="TROVE domain-like"/>
    <property type="match status" value="1"/>
</dbReference>
<protein>
    <recommendedName>
        <fullName evidence="7">TROVE domain-containing protein</fullName>
    </recommendedName>
</protein>
<dbReference type="PROSITE" id="PS50988">
    <property type="entry name" value="TROVE"/>
    <property type="match status" value="1"/>
</dbReference>
<comment type="caution">
    <text evidence="8">The sequence shown here is derived from an EMBL/GenBank/DDBJ whole genome shotgun (WGS) entry which is preliminary data.</text>
</comment>
<dbReference type="InterPro" id="IPR036465">
    <property type="entry name" value="vWFA_dom_sf"/>
</dbReference>
<keyword evidence="5" id="KW-0694">RNA-binding</keyword>
<evidence type="ECO:0000256" key="3">
    <source>
        <dbReference type="ARBA" id="ARBA00022490"/>
    </source>
</evidence>
<dbReference type="InterPro" id="IPR037214">
    <property type="entry name" value="TROVE_dom_sf"/>
</dbReference>
<dbReference type="GO" id="GO:0046872">
    <property type="term" value="F:metal ion binding"/>
    <property type="evidence" value="ECO:0007669"/>
    <property type="project" value="UniProtKB-KW"/>
</dbReference>
<dbReference type="PANTHER" id="PTHR14202:SF0">
    <property type="entry name" value="RNA-BINDING PROTEIN RO60"/>
    <property type="match status" value="1"/>
</dbReference>
<evidence type="ECO:0000259" key="7">
    <source>
        <dbReference type="PROSITE" id="PS50988"/>
    </source>
</evidence>
<evidence type="ECO:0000256" key="1">
    <source>
        <dbReference type="ARBA" id="ARBA00004496"/>
    </source>
</evidence>
<proteinExistence type="inferred from homology"/>
<evidence type="ECO:0000256" key="2">
    <source>
        <dbReference type="ARBA" id="ARBA00007814"/>
    </source>
</evidence>
<dbReference type="Proteomes" id="UP001209878">
    <property type="component" value="Unassembled WGS sequence"/>
</dbReference>
<keyword evidence="9" id="KW-1185">Reference proteome</keyword>
<evidence type="ECO:0000313" key="9">
    <source>
        <dbReference type="Proteomes" id="UP001209878"/>
    </source>
</evidence>
<keyword evidence="3" id="KW-0963">Cytoplasm</keyword>
<evidence type="ECO:0000256" key="6">
    <source>
        <dbReference type="ARBA" id="ARBA00023274"/>
    </source>
</evidence>
<dbReference type="EMBL" id="JAODUO010001018">
    <property type="protein sequence ID" value="KAK2171847.1"/>
    <property type="molecule type" value="Genomic_DNA"/>
</dbReference>
<keyword evidence="6" id="KW-0687">Ribonucleoprotein</keyword>
<organism evidence="8 9">
    <name type="scientific">Ridgeia piscesae</name>
    <name type="common">Tubeworm</name>
    <dbReference type="NCBI Taxonomy" id="27915"/>
    <lineage>
        <taxon>Eukaryota</taxon>
        <taxon>Metazoa</taxon>
        <taxon>Spiralia</taxon>
        <taxon>Lophotrochozoa</taxon>
        <taxon>Annelida</taxon>
        <taxon>Polychaeta</taxon>
        <taxon>Sedentaria</taxon>
        <taxon>Canalipalpata</taxon>
        <taxon>Sabellida</taxon>
        <taxon>Siboglinidae</taxon>
        <taxon>Ridgeia</taxon>
    </lineage>
</organism>
<dbReference type="InterPro" id="IPR056800">
    <property type="entry name" value="vWA_Ro60"/>
</dbReference>
<comment type="similarity">
    <text evidence="2">Belongs to the Ro 60 kDa family.</text>
</comment>
<accession>A0AAD9NIT0</accession>
<dbReference type="GO" id="GO:1990904">
    <property type="term" value="C:ribonucleoprotein complex"/>
    <property type="evidence" value="ECO:0007669"/>
    <property type="project" value="UniProtKB-KW"/>
</dbReference>
<dbReference type="Pfam" id="PF25045">
    <property type="entry name" value="vWA_Ro60"/>
    <property type="match status" value="1"/>
</dbReference>
<dbReference type="AlphaFoldDB" id="A0AAD9NIT0"/>
<dbReference type="GO" id="GO:0005737">
    <property type="term" value="C:cytoplasm"/>
    <property type="evidence" value="ECO:0007669"/>
    <property type="project" value="UniProtKB-SubCell"/>
</dbReference>
<dbReference type="SUPFAM" id="SSF53300">
    <property type="entry name" value="vWA-like"/>
    <property type="match status" value="1"/>
</dbReference>
<dbReference type="Gene3D" id="3.40.50.410">
    <property type="entry name" value="von Willebrand factor, type A domain"/>
    <property type="match status" value="1"/>
</dbReference>
<dbReference type="PANTHER" id="PTHR14202">
    <property type="entry name" value="60 KDA RIBONUCLEOPROTEIN SSA/RO"/>
    <property type="match status" value="1"/>
</dbReference>
<feature type="domain" description="TROVE" evidence="7">
    <location>
        <begin position="1"/>
        <end position="56"/>
    </location>
</feature>
<gene>
    <name evidence="8" type="ORF">NP493_1004g00003</name>
</gene>
<comment type="subcellular location">
    <subcellularLocation>
        <location evidence="1">Cytoplasm</location>
    </subcellularLocation>
</comment>
<evidence type="ECO:0000256" key="5">
    <source>
        <dbReference type="ARBA" id="ARBA00022884"/>
    </source>
</evidence>
<keyword evidence="4" id="KW-0479">Metal-binding</keyword>